<keyword evidence="2" id="KW-1185">Reference proteome</keyword>
<evidence type="ECO:0000313" key="1">
    <source>
        <dbReference type="EMBL" id="TEB27584.1"/>
    </source>
</evidence>
<gene>
    <name evidence="1" type="ORF">FA13DRAFT_875204</name>
</gene>
<evidence type="ECO:0000313" key="2">
    <source>
        <dbReference type="Proteomes" id="UP000298030"/>
    </source>
</evidence>
<dbReference type="AlphaFoldDB" id="A0A4Y7T0W4"/>
<organism evidence="1 2">
    <name type="scientific">Coprinellus micaceus</name>
    <name type="common">Glistening ink-cap mushroom</name>
    <name type="synonym">Coprinus micaceus</name>
    <dbReference type="NCBI Taxonomy" id="71717"/>
    <lineage>
        <taxon>Eukaryota</taxon>
        <taxon>Fungi</taxon>
        <taxon>Dikarya</taxon>
        <taxon>Basidiomycota</taxon>
        <taxon>Agaricomycotina</taxon>
        <taxon>Agaricomycetes</taxon>
        <taxon>Agaricomycetidae</taxon>
        <taxon>Agaricales</taxon>
        <taxon>Agaricineae</taxon>
        <taxon>Psathyrellaceae</taxon>
        <taxon>Coprinellus</taxon>
    </lineage>
</organism>
<dbReference type="Proteomes" id="UP000298030">
    <property type="component" value="Unassembled WGS sequence"/>
</dbReference>
<protein>
    <submittedName>
        <fullName evidence="1">Uncharacterized protein</fullName>
    </submittedName>
</protein>
<proteinExistence type="predicted"/>
<comment type="caution">
    <text evidence="1">The sequence shown here is derived from an EMBL/GenBank/DDBJ whole genome shotgun (WGS) entry which is preliminary data.</text>
</comment>
<dbReference type="EMBL" id="QPFP01000039">
    <property type="protein sequence ID" value="TEB27584.1"/>
    <property type="molecule type" value="Genomic_DNA"/>
</dbReference>
<accession>A0A4Y7T0W4</accession>
<name>A0A4Y7T0W4_COPMI</name>
<reference evidence="1 2" key="1">
    <citation type="journal article" date="2019" name="Nat. Ecol. Evol.">
        <title>Megaphylogeny resolves global patterns of mushroom evolution.</title>
        <authorList>
            <person name="Varga T."/>
            <person name="Krizsan K."/>
            <person name="Foldi C."/>
            <person name="Dima B."/>
            <person name="Sanchez-Garcia M."/>
            <person name="Sanchez-Ramirez S."/>
            <person name="Szollosi G.J."/>
            <person name="Szarkandi J.G."/>
            <person name="Papp V."/>
            <person name="Albert L."/>
            <person name="Andreopoulos W."/>
            <person name="Angelini C."/>
            <person name="Antonin V."/>
            <person name="Barry K.W."/>
            <person name="Bougher N.L."/>
            <person name="Buchanan P."/>
            <person name="Buyck B."/>
            <person name="Bense V."/>
            <person name="Catcheside P."/>
            <person name="Chovatia M."/>
            <person name="Cooper J."/>
            <person name="Damon W."/>
            <person name="Desjardin D."/>
            <person name="Finy P."/>
            <person name="Geml J."/>
            <person name="Haridas S."/>
            <person name="Hughes K."/>
            <person name="Justo A."/>
            <person name="Karasinski D."/>
            <person name="Kautmanova I."/>
            <person name="Kiss B."/>
            <person name="Kocsube S."/>
            <person name="Kotiranta H."/>
            <person name="LaButti K.M."/>
            <person name="Lechner B.E."/>
            <person name="Liimatainen K."/>
            <person name="Lipzen A."/>
            <person name="Lukacs Z."/>
            <person name="Mihaltcheva S."/>
            <person name="Morgado L.N."/>
            <person name="Niskanen T."/>
            <person name="Noordeloos M.E."/>
            <person name="Ohm R.A."/>
            <person name="Ortiz-Santana B."/>
            <person name="Ovrebo C."/>
            <person name="Racz N."/>
            <person name="Riley R."/>
            <person name="Savchenko A."/>
            <person name="Shiryaev A."/>
            <person name="Soop K."/>
            <person name="Spirin V."/>
            <person name="Szebenyi C."/>
            <person name="Tomsovsky M."/>
            <person name="Tulloss R.E."/>
            <person name="Uehling J."/>
            <person name="Grigoriev I.V."/>
            <person name="Vagvolgyi C."/>
            <person name="Papp T."/>
            <person name="Martin F.M."/>
            <person name="Miettinen O."/>
            <person name="Hibbett D.S."/>
            <person name="Nagy L.G."/>
        </authorList>
    </citation>
    <scope>NUCLEOTIDE SEQUENCE [LARGE SCALE GENOMIC DNA]</scope>
    <source>
        <strain evidence="1 2">FP101781</strain>
    </source>
</reference>
<sequence length="206" mass="22871">MPPPFGPPSTTLARASIQDVIRAAKNGSIPHIEALIPRIQESYESHSTAILDALLKNLKISNQKRFDMRNPHTTTARMMSMSALCEVHRWYMIHPTQTPLAIAPPCGCSPLRTIISAGPRSSCARRARHLTKPRPSLQGTESRRCISIVCSPHRRGSRRLSPSAGICSTLRSGCGLQSAMGYRSCTLMGCKIQRRLWILAWWSSRN</sequence>